<evidence type="ECO:0000313" key="2">
    <source>
        <dbReference type="Proteomes" id="UP001404956"/>
    </source>
</evidence>
<name>A0ABP9XD86_9DEIO</name>
<accession>A0ABP9XD86</accession>
<dbReference type="RefSeq" id="WP_345453313.1">
    <property type="nucleotide sequence ID" value="NZ_BAABRV010000003.1"/>
</dbReference>
<dbReference type="EMBL" id="BAABRV010000003">
    <property type="protein sequence ID" value="GAA5533317.1"/>
    <property type="molecule type" value="Genomic_DNA"/>
</dbReference>
<keyword evidence="2" id="KW-1185">Reference proteome</keyword>
<proteinExistence type="predicted"/>
<reference evidence="1 2" key="1">
    <citation type="submission" date="2024-02" db="EMBL/GenBank/DDBJ databases">
        <title>Deinococcus aluminii NBRC 112889.</title>
        <authorList>
            <person name="Ichikawa N."/>
            <person name="Katano-Makiyama Y."/>
            <person name="Hidaka K."/>
        </authorList>
    </citation>
    <scope>NUCLEOTIDE SEQUENCE [LARGE SCALE GENOMIC DNA]</scope>
    <source>
        <strain evidence="1 2">NBRC 112889</strain>
    </source>
</reference>
<dbReference type="InterPro" id="IPR012853">
    <property type="entry name" value="CPT"/>
</dbReference>
<evidence type="ECO:0000313" key="1">
    <source>
        <dbReference type="EMBL" id="GAA5533317.1"/>
    </source>
</evidence>
<dbReference type="PIRSF" id="PIRSF007531">
    <property type="entry name" value="CPT"/>
    <property type="match status" value="1"/>
</dbReference>
<dbReference type="Proteomes" id="UP001404956">
    <property type="component" value="Unassembled WGS sequence"/>
</dbReference>
<dbReference type="Pfam" id="PF07931">
    <property type="entry name" value="CPT"/>
    <property type="match status" value="1"/>
</dbReference>
<protein>
    <submittedName>
        <fullName evidence="1">O-phosphotransferase Rv2636</fullName>
    </submittedName>
</protein>
<gene>
    <name evidence="1" type="ORF">Dalu01_01716</name>
</gene>
<comment type="caution">
    <text evidence="1">The sequence shown here is derived from an EMBL/GenBank/DDBJ whole genome shotgun (WGS) entry which is preliminary data.</text>
</comment>
<dbReference type="Gene3D" id="3.40.50.300">
    <property type="entry name" value="P-loop containing nucleotide triphosphate hydrolases"/>
    <property type="match status" value="1"/>
</dbReference>
<dbReference type="SUPFAM" id="SSF52540">
    <property type="entry name" value="P-loop containing nucleoside triphosphate hydrolases"/>
    <property type="match status" value="1"/>
</dbReference>
<sequence length="188" mass="21193">MSNGSAGKLILVNGASSAGKSTLCRALRDKLDLPFLFFSLDFFLFTTDVLPKRRDPDGAFAWAAMRPHVFEGFYRCLPALLSAGNNLVVELIVETREQMDRLLDLLAPFDVFFVGLHCPLPELERRERARGDRRVGDARRDFETVHTFGSYDLEIDTTKPLDQNVAAIITAWRARTRPGAFERMAAEQ</sequence>
<organism evidence="1 2">
    <name type="scientific">Deinococcus aluminii</name>
    <dbReference type="NCBI Taxonomy" id="1656885"/>
    <lineage>
        <taxon>Bacteria</taxon>
        <taxon>Thermotogati</taxon>
        <taxon>Deinococcota</taxon>
        <taxon>Deinococci</taxon>
        <taxon>Deinococcales</taxon>
        <taxon>Deinococcaceae</taxon>
        <taxon>Deinococcus</taxon>
    </lineage>
</organism>
<dbReference type="InterPro" id="IPR027417">
    <property type="entry name" value="P-loop_NTPase"/>
</dbReference>